<dbReference type="EMBL" id="JADNYJ010000072">
    <property type="protein sequence ID" value="KAF8891489.1"/>
    <property type="molecule type" value="Genomic_DNA"/>
</dbReference>
<proteinExistence type="predicted"/>
<keyword evidence="3" id="KW-1185">Reference proteome</keyword>
<organism evidence="2 3">
    <name type="scientific">Gymnopilus junonius</name>
    <name type="common">Spectacular rustgill mushroom</name>
    <name type="synonym">Gymnopilus spectabilis subsp. junonius</name>
    <dbReference type="NCBI Taxonomy" id="109634"/>
    <lineage>
        <taxon>Eukaryota</taxon>
        <taxon>Fungi</taxon>
        <taxon>Dikarya</taxon>
        <taxon>Basidiomycota</taxon>
        <taxon>Agaricomycotina</taxon>
        <taxon>Agaricomycetes</taxon>
        <taxon>Agaricomycetidae</taxon>
        <taxon>Agaricales</taxon>
        <taxon>Agaricineae</taxon>
        <taxon>Hymenogastraceae</taxon>
        <taxon>Gymnopilus</taxon>
    </lineage>
</organism>
<evidence type="ECO:0000256" key="1">
    <source>
        <dbReference type="SAM" id="Phobius"/>
    </source>
</evidence>
<dbReference type="OrthoDB" id="2538110at2759"/>
<keyword evidence="1" id="KW-1133">Transmembrane helix</keyword>
<evidence type="ECO:0000313" key="2">
    <source>
        <dbReference type="EMBL" id="KAF8891489.1"/>
    </source>
</evidence>
<accession>A0A9P5TK89</accession>
<name>A0A9P5TK89_GYMJU</name>
<feature type="non-terminal residue" evidence="2">
    <location>
        <position position="81"/>
    </location>
</feature>
<feature type="transmembrane region" description="Helical" evidence="1">
    <location>
        <begin position="12"/>
        <end position="29"/>
    </location>
</feature>
<feature type="non-terminal residue" evidence="2">
    <location>
        <position position="1"/>
    </location>
</feature>
<evidence type="ECO:0000313" key="3">
    <source>
        <dbReference type="Proteomes" id="UP000724874"/>
    </source>
</evidence>
<dbReference type="AlphaFoldDB" id="A0A9P5TK89"/>
<reference evidence="2" key="1">
    <citation type="submission" date="2020-11" db="EMBL/GenBank/DDBJ databases">
        <authorList>
            <consortium name="DOE Joint Genome Institute"/>
            <person name="Ahrendt S."/>
            <person name="Riley R."/>
            <person name="Andreopoulos W."/>
            <person name="LaButti K."/>
            <person name="Pangilinan J."/>
            <person name="Ruiz-duenas F.J."/>
            <person name="Barrasa J.M."/>
            <person name="Sanchez-Garcia M."/>
            <person name="Camarero S."/>
            <person name="Miyauchi S."/>
            <person name="Serrano A."/>
            <person name="Linde D."/>
            <person name="Babiker R."/>
            <person name="Drula E."/>
            <person name="Ayuso-Fernandez I."/>
            <person name="Pacheco R."/>
            <person name="Padilla G."/>
            <person name="Ferreira P."/>
            <person name="Barriuso J."/>
            <person name="Kellner H."/>
            <person name="Castanera R."/>
            <person name="Alfaro M."/>
            <person name="Ramirez L."/>
            <person name="Pisabarro A.G."/>
            <person name="Kuo A."/>
            <person name="Tritt A."/>
            <person name="Lipzen A."/>
            <person name="He G."/>
            <person name="Yan M."/>
            <person name="Ng V."/>
            <person name="Cullen D."/>
            <person name="Martin F."/>
            <person name="Rosso M.-N."/>
            <person name="Henrissat B."/>
            <person name="Hibbett D."/>
            <person name="Martinez A.T."/>
            <person name="Grigoriev I.V."/>
        </authorList>
    </citation>
    <scope>NUCLEOTIDE SEQUENCE</scope>
    <source>
        <strain evidence="2">AH 44721</strain>
    </source>
</reference>
<comment type="caution">
    <text evidence="2">The sequence shown here is derived from an EMBL/GenBank/DDBJ whole genome shotgun (WGS) entry which is preliminary data.</text>
</comment>
<protein>
    <submittedName>
        <fullName evidence="2">Uncharacterized protein</fullName>
    </submittedName>
</protein>
<sequence>DPHFARPLASPLKRLALVIMLAFVFWLGFQMCPPSLSGKNDSKVIYASRYSKEHLFRPAASPVVTETLRDGRIRIRGALPT</sequence>
<keyword evidence="1" id="KW-0472">Membrane</keyword>
<gene>
    <name evidence="2" type="ORF">CPB84DRAFT_1647260</name>
</gene>
<keyword evidence="1" id="KW-0812">Transmembrane</keyword>
<dbReference type="Proteomes" id="UP000724874">
    <property type="component" value="Unassembled WGS sequence"/>
</dbReference>